<evidence type="ECO:0000313" key="3">
    <source>
        <dbReference type="Proteomes" id="UP001529510"/>
    </source>
</evidence>
<proteinExistence type="predicted"/>
<gene>
    <name evidence="2" type="ORF">M9458_016401</name>
</gene>
<name>A0ABD0QSZ2_CIRMR</name>
<feature type="domain" description="Cyclin C-terminal" evidence="1">
    <location>
        <begin position="6"/>
        <end position="50"/>
    </location>
</feature>
<evidence type="ECO:0000313" key="2">
    <source>
        <dbReference type="EMBL" id="KAL0189302.1"/>
    </source>
</evidence>
<organism evidence="2 3">
    <name type="scientific">Cirrhinus mrigala</name>
    <name type="common">Mrigala</name>
    <dbReference type="NCBI Taxonomy" id="683832"/>
    <lineage>
        <taxon>Eukaryota</taxon>
        <taxon>Metazoa</taxon>
        <taxon>Chordata</taxon>
        <taxon>Craniata</taxon>
        <taxon>Vertebrata</taxon>
        <taxon>Euteleostomi</taxon>
        <taxon>Actinopterygii</taxon>
        <taxon>Neopterygii</taxon>
        <taxon>Teleostei</taxon>
        <taxon>Ostariophysi</taxon>
        <taxon>Cypriniformes</taxon>
        <taxon>Cyprinidae</taxon>
        <taxon>Labeoninae</taxon>
        <taxon>Labeonini</taxon>
        <taxon>Cirrhinus</taxon>
    </lineage>
</organism>
<protein>
    <recommendedName>
        <fullName evidence="1">Cyclin C-terminal domain-containing protein</fullName>
    </recommendedName>
</protein>
<dbReference type="Proteomes" id="UP001529510">
    <property type="component" value="Unassembled WGS sequence"/>
</dbReference>
<dbReference type="SUPFAM" id="SSF47954">
    <property type="entry name" value="Cyclin-like"/>
    <property type="match status" value="1"/>
</dbReference>
<dbReference type="Gene3D" id="1.10.472.10">
    <property type="entry name" value="Cyclin-like"/>
    <property type="match status" value="1"/>
</dbReference>
<feature type="non-terminal residue" evidence="2">
    <location>
        <position position="1"/>
    </location>
</feature>
<sequence length="50" mass="5369">CVNAGMDTLTLARFICELSLLEMEFVPVRASLLASACLLIALVTKDLGGW</sequence>
<dbReference type="InterPro" id="IPR004367">
    <property type="entry name" value="Cyclin_C-dom"/>
</dbReference>
<feature type="non-terminal residue" evidence="2">
    <location>
        <position position="50"/>
    </location>
</feature>
<evidence type="ECO:0000259" key="1">
    <source>
        <dbReference type="Pfam" id="PF02984"/>
    </source>
</evidence>
<accession>A0ABD0QSZ2</accession>
<keyword evidence="3" id="KW-1185">Reference proteome</keyword>
<dbReference type="InterPro" id="IPR036915">
    <property type="entry name" value="Cyclin-like_sf"/>
</dbReference>
<dbReference type="Pfam" id="PF02984">
    <property type="entry name" value="Cyclin_C"/>
    <property type="match status" value="1"/>
</dbReference>
<reference evidence="2 3" key="1">
    <citation type="submission" date="2024-05" db="EMBL/GenBank/DDBJ databases">
        <title>Genome sequencing and assembly of Indian major carp, Cirrhinus mrigala (Hamilton, 1822).</title>
        <authorList>
            <person name="Mohindra V."/>
            <person name="Chowdhury L.M."/>
            <person name="Lal K."/>
            <person name="Jena J.K."/>
        </authorList>
    </citation>
    <scope>NUCLEOTIDE SEQUENCE [LARGE SCALE GENOMIC DNA]</scope>
    <source>
        <strain evidence="2">CM1030</strain>
        <tissue evidence="2">Blood</tissue>
    </source>
</reference>
<dbReference type="AlphaFoldDB" id="A0ABD0QSZ2"/>
<dbReference type="EMBL" id="JAMKFB020000007">
    <property type="protein sequence ID" value="KAL0189302.1"/>
    <property type="molecule type" value="Genomic_DNA"/>
</dbReference>
<comment type="caution">
    <text evidence="2">The sequence shown here is derived from an EMBL/GenBank/DDBJ whole genome shotgun (WGS) entry which is preliminary data.</text>
</comment>